<dbReference type="InterPro" id="IPR013873">
    <property type="entry name" value="Cdc37_C"/>
</dbReference>
<dbReference type="InterPro" id="IPR013874">
    <property type="entry name" value="Cdc37_Hsp90-bd"/>
</dbReference>
<dbReference type="InterPro" id="IPR038189">
    <property type="entry name" value="Cdc37_Hsp90-bd_sf"/>
</dbReference>
<dbReference type="InterPro" id="IPR013855">
    <property type="entry name" value="Cdc37_N_dom"/>
</dbReference>
<dbReference type="GO" id="GO:0006457">
    <property type="term" value="P:protein folding"/>
    <property type="evidence" value="ECO:0007669"/>
    <property type="project" value="TreeGrafter"/>
</dbReference>
<dbReference type="Pfam" id="PF08564">
    <property type="entry name" value="CDC37_C"/>
    <property type="match status" value="1"/>
</dbReference>
<dbReference type="InterPro" id="IPR004918">
    <property type="entry name" value="Cdc37"/>
</dbReference>
<feature type="compositionally biased region" description="Basic and acidic residues" evidence="6">
    <location>
        <begin position="486"/>
        <end position="506"/>
    </location>
</feature>
<evidence type="ECO:0000256" key="2">
    <source>
        <dbReference type="ARBA" id="ARBA00006222"/>
    </source>
</evidence>
<dbReference type="SUPFAM" id="SSF101391">
    <property type="entry name" value="Hsp90 co-chaperone CDC37"/>
    <property type="match status" value="1"/>
</dbReference>
<evidence type="ECO:0000256" key="5">
    <source>
        <dbReference type="ARBA" id="ARBA00031396"/>
    </source>
</evidence>
<evidence type="ECO:0000256" key="4">
    <source>
        <dbReference type="ARBA" id="ARBA00023186"/>
    </source>
</evidence>
<sequence>MAIDYSKWDKIELSDDSDVEVHPNVDKKSFIKWKQQSIHEQRFKRNQDIKNLETQVDMYSHLNKRVDRILSNLPESSLTDLPAVTKFLNANFDKMEKSKGENVDPEIATYNEMVEDLFEQLAKDLDKEGKDSKSPSLIRDAILKHRAKIDSVTVEAKKKLDELYKEKNAHISSEDIHTGFDSSFMNKQKGGAKPLEATPSEALSSAAESNILNKLAKSSVPQTFIDFKDDPMKLAKETEEFGKISINEYSKSQKFLLEHLPIISEQQKDALMMKAFEYQLHGDDKMTLQVIHQSELMAYIKEIYDMKKIPYLNPMELSNVINMFFEKVIFNKDKPMGKESFLRSVQEKFLHIQKRSKILQQEEMDESNAEGVETIQLKSLDDSTELEVNLPDFNSKDPEEMKKVKVFKTLIPEKMQEAIMTKNLDNINKVFEDIPIEEAEKLLEVFNDIDIIGIKAILENEKDFQSLKDQYEQDHEDATMENLSLNDRDGGGDNHEEVKHTADTVD</sequence>
<accession>A0A6C1DP88</accession>
<evidence type="ECO:0000256" key="6">
    <source>
        <dbReference type="SAM" id="MobiDB-lite"/>
    </source>
</evidence>
<reference evidence="10 11" key="1">
    <citation type="journal article" date="2019" name="BMC Genomics">
        <title>Chromosome level assembly and comparative genome analysis confirm lager-brewing yeasts originated from a single hybridization.</title>
        <authorList>
            <person name="Salazar A.N."/>
            <person name="Gorter de Vries A.R."/>
            <person name="van den Broek M."/>
            <person name="Brouwers N."/>
            <person name="de la Torre Cortes P."/>
            <person name="Kuijpers N.G.A."/>
            <person name="Daran J.G."/>
            <person name="Abeel T."/>
        </authorList>
    </citation>
    <scope>NUCLEOTIDE SEQUENCE [LARGE SCALE GENOMIC DNA]</scope>
    <source>
        <strain evidence="10 11">CBS 1483</strain>
    </source>
</reference>
<dbReference type="GO" id="GO:0051082">
    <property type="term" value="F:unfolded protein binding"/>
    <property type="evidence" value="ECO:0007669"/>
    <property type="project" value="TreeGrafter"/>
</dbReference>
<dbReference type="GO" id="GO:0019901">
    <property type="term" value="F:protein kinase binding"/>
    <property type="evidence" value="ECO:0007669"/>
    <property type="project" value="InterPro"/>
</dbReference>
<dbReference type="FunFam" id="1.20.58.610:FF:000003">
    <property type="entry name" value="Cdc37p"/>
    <property type="match status" value="1"/>
</dbReference>
<evidence type="ECO:0000256" key="3">
    <source>
        <dbReference type="ARBA" id="ARBA00022490"/>
    </source>
</evidence>
<dbReference type="Pfam" id="PF08565">
    <property type="entry name" value="CDC37_M"/>
    <property type="match status" value="1"/>
</dbReference>
<feature type="domain" description="Cdc37 Hsp90 binding" evidence="8">
    <location>
        <begin position="186"/>
        <end position="371"/>
    </location>
</feature>
<organism evidence="10 11">
    <name type="scientific">Saccharomyces pastorianus</name>
    <name type="common">Lager yeast</name>
    <name type="synonym">Saccharomyces cerevisiae x Saccharomyces eubayanus</name>
    <dbReference type="NCBI Taxonomy" id="27292"/>
    <lineage>
        <taxon>Eukaryota</taxon>
        <taxon>Fungi</taxon>
        <taxon>Dikarya</taxon>
        <taxon>Ascomycota</taxon>
        <taxon>Saccharomycotina</taxon>
        <taxon>Saccharomycetes</taxon>
        <taxon>Saccharomycetales</taxon>
        <taxon>Saccharomycetaceae</taxon>
        <taxon>Saccharomyces</taxon>
    </lineage>
</organism>
<evidence type="ECO:0000259" key="7">
    <source>
        <dbReference type="SMART" id="SM01069"/>
    </source>
</evidence>
<dbReference type="GO" id="GO:0031072">
    <property type="term" value="F:heat shock protein binding"/>
    <property type="evidence" value="ECO:0007669"/>
    <property type="project" value="TreeGrafter"/>
</dbReference>
<dbReference type="GO" id="GO:0051087">
    <property type="term" value="F:protein-folding chaperone binding"/>
    <property type="evidence" value="ECO:0007669"/>
    <property type="project" value="TreeGrafter"/>
</dbReference>
<dbReference type="PANTHER" id="PTHR12800">
    <property type="entry name" value="CDC37-RELATED"/>
    <property type="match status" value="1"/>
</dbReference>
<comment type="subcellular location">
    <subcellularLocation>
        <location evidence="1">Cytoplasm</location>
    </subcellularLocation>
</comment>
<dbReference type="Proteomes" id="UP000501346">
    <property type="component" value="Chromosome ScIV"/>
</dbReference>
<dbReference type="PANTHER" id="PTHR12800:SF4">
    <property type="entry name" value="HSP90 CO-CHAPERONE CDC37"/>
    <property type="match status" value="1"/>
</dbReference>
<dbReference type="EMBL" id="CP048985">
    <property type="protein sequence ID" value="QID78689.1"/>
    <property type="molecule type" value="Genomic_DNA"/>
</dbReference>
<protein>
    <recommendedName>
        <fullName evidence="5">Hsp90 chaperone protein kinase-targeting subunit</fullName>
    </recommendedName>
</protein>
<feature type="domain" description="Cdc37 N-terminal" evidence="9">
    <location>
        <begin position="2"/>
        <end position="183"/>
    </location>
</feature>
<dbReference type="AlphaFoldDB" id="A0A6C1DP88"/>
<evidence type="ECO:0000313" key="11">
    <source>
        <dbReference type="Proteomes" id="UP000501346"/>
    </source>
</evidence>
<evidence type="ECO:0000259" key="9">
    <source>
        <dbReference type="SMART" id="SM01071"/>
    </source>
</evidence>
<comment type="similarity">
    <text evidence="2">Belongs to the CDC37 family.</text>
</comment>
<feature type="domain" description="Cdc37 C-terminal" evidence="7">
    <location>
        <begin position="388"/>
        <end position="491"/>
    </location>
</feature>
<keyword evidence="11" id="KW-1185">Reference proteome</keyword>
<dbReference type="GO" id="GO:0005737">
    <property type="term" value="C:cytoplasm"/>
    <property type="evidence" value="ECO:0007669"/>
    <property type="project" value="UniProtKB-SubCell"/>
</dbReference>
<dbReference type="Gene3D" id="1.20.58.610">
    <property type="entry name" value="Cdc37, Hsp90 binding domain"/>
    <property type="match status" value="1"/>
</dbReference>
<keyword evidence="4" id="KW-0143">Chaperone</keyword>
<gene>
    <name evidence="10" type="primary">CDC37_1</name>
    <name evidence="10" type="ORF">GRS66_000907</name>
</gene>
<proteinExistence type="inferred from homology"/>
<dbReference type="Pfam" id="PF03234">
    <property type="entry name" value="CDC37_N"/>
    <property type="match status" value="1"/>
</dbReference>
<name>A0A6C1DP88_SACPS</name>
<feature type="region of interest" description="Disordered" evidence="6">
    <location>
        <begin position="472"/>
        <end position="506"/>
    </location>
</feature>
<evidence type="ECO:0000259" key="8">
    <source>
        <dbReference type="SMART" id="SM01070"/>
    </source>
</evidence>
<keyword evidence="3" id="KW-0963">Cytoplasm</keyword>
<dbReference type="SMART" id="SM01069">
    <property type="entry name" value="CDC37_C"/>
    <property type="match status" value="1"/>
</dbReference>
<dbReference type="GO" id="GO:0050821">
    <property type="term" value="P:protein stabilization"/>
    <property type="evidence" value="ECO:0007669"/>
    <property type="project" value="TreeGrafter"/>
</dbReference>
<dbReference type="OrthoDB" id="440202at2759"/>
<evidence type="ECO:0000313" key="10">
    <source>
        <dbReference type="EMBL" id="QID78689.1"/>
    </source>
</evidence>
<dbReference type="SMART" id="SM01070">
    <property type="entry name" value="CDC37_M"/>
    <property type="match status" value="1"/>
</dbReference>
<dbReference type="SMART" id="SM01071">
    <property type="entry name" value="CDC37_N"/>
    <property type="match status" value="1"/>
</dbReference>
<evidence type="ECO:0000256" key="1">
    <source>
        <dbReference type="ARBA" id="ARBA00004496"/>
    </source>
</evidence>